<dbReference type="GeneID" id="40330755"/>
<name>A0A3R7K8H1_TRYRA</name>
<dbReference type="RefSeq" id="XP_029236488.1">
    <property type="nucleotide sequence ID" value="XM_029383649.1"/>
</dbReference>
<feature type="compositionally biased region" description="Low complexity" evidence="1">
    <location>
        <begin position="19"/>
        <end position="30"/>
    </location>
</feature>
<feature type="region of interest" description="Disordered" evidence="1">
    <location>
        <begin position="1"/>
        <end position="32"/>
    </location>
</feature>
<accession>A0A3R7K8H1</accession>
<organism evidence="2 3">
    <name type="scientific">Trypanosoma rangeli</name>
    <dbReference type="NCBI Taxonomy" id="5698"/>
    <lineage>
        <taxon>Eukaryota</taxon>
        <taxon>Discoba</taxon>
        <taxon>Euglenozoa</taxon>
        <taxon>Kinetoplastea</taxon>
        <taxon>Metakinetoplastina</taxon>
        <taxon>Trypanosomatida</taxon>
        <taxon>Trypanosomatidae</taxon>
        <taxon>Trypanosoma</taxon>
        <taxon>Herpetosoma</taxon>
    </lineage>
</organism>
<sequence length="134" mass="14912">MPGREVPPRTGSAKGRCKPAGSPYGAASASTRQKMVIARAAQPKKEERRPLQQSVAITPACEMCLSLLHYSQKVRNALEAVLENARVVFLDDTLHHQMNDERWVRVLRAIGAEKSTYYTRAVVLNRAPFKSGHE</sequence>
<evidence type="ECO:0000313" key="3">
    <source>
        <dbReference type="Proteomes" id="UP000283634"/>
    </source>
</evidence>
<proteinExistence type="predicted"/>
<reference evidence="2 3" key="1">
    <citation type="journal article" date="2018" name="BMC Genomics">
        <title>Genomic comparison of Trypanosoma conorhini and Trypanosoma rangeli to Trypanosoma cruzi strains of high and low virulence.</title>
        <authorList>
            <person name="Bradwell K.R."/>
            <person name="Koparde V.N."/>
            <person name="Matveyev A.V."/>
            <person name="Serrano M.G."/>
            <person name="Alves J.M."/>
            <person name="Parikh H."/>
            <person name="Huang B."/>
            <person name="Lee V."/>
            <person name="Espinosa-Alvarez O."/>
            <person name="Ortiz P.A."/>
            <person name="Costa-Martins A.G."/>
            <person name="Teixeira M.M."/>
            <person name="Buck G.A."/>
        </authorList>
    </citation>
    <scope>NUCLEOTIDE SEQUENCE [LARGE SCALE GENOMIC DNA]</scope>
    <source>
        <strain evidence="2 3">AM80</strain>
    </source>
</reference>
<keyword evidence="3" id="KW-1185">Reference proteome</keyword>
<gene>
    <name evidence="2" type="ORF">TraAM80_06822</name>
</gene>
<dbReference type="EMBL" id="MKGL01000263">
    <property type="protein sequence ID" value="RNF01699.1"/>
    <property type="molecule type" value="Genomic_DNA"/>
</dbReference>
<comment type="caution">
    <text evidence="2">The sequence shown here is derived from an EMBL/GenBank/DDBJ whole genome shotgun (WGS) entry which is preliminary data.</text>
</comment>
<evidence type="ECO:0000313" key="2">
    <source>
        <dbReference type="EMBL" id="RNF01699.1"/>
    </source>
</evidence>
<protein>
    <submittedName>
        <fullName evidence="2">Uncharacterized protein</fullName>
    </submittedName>
</protein>
<dbReference type="OMA" id="CCAACLK"/>
<dbReference type="AlphaFoldDB" id="A0A3R7K8H1"/>
<dbReference type="OrthoDB" id="240059at2759"/>
<dbReference type="Proteomes" id="UP000283634">
    <property type="component" value="Unassembled WGS sequence"/>
</dbReference>
<evidence type="ECO:0000256" key="1">
    <source>
        <dbReference type="SAM" id="MobiDB-lite"/>
    </source>
</evidence>